<organism evidence="3 4">
    <name type="scientific">Microvenator marinus</name>
    <dbReference type="NCBI Taxonomy" id="2600177"/>
    <lineage>
        <taxon>Bacteria</taxon>
        <taxon>Deltaproteobacteria</taxon>
        <taxon>Bradymonadales</taxon>
        <taxon>Microvenatoraceae</taxon>
        <taxon>Microvenator</taxon>
    </lineage>
</organism>
<sequence length="416" mass="45854">MYKERVVEKELEDLLKTFGAVVIEGPKACGKTETARRYSKSTVFLDTDENARMALNVDPKLVLNGASPRLLDEWQIEPKIWNHIRREVDERGKPGQFILTGSAAPADDITRHTGAGRLVRMRMRPMSLFESGHSNGDISMASLLSGGRVSSLADTGVRVNDLAEYICRGGWPANLEITTAAAERFNRAYVEEIRRTDVHRVDEKSRDPIKVGALMNSLARNVSTEVAMTTLAQDAGGAGGSLSHDTVRDYLQALERLMVIEDQPAWSPHLRSKSILRNSPKRHFVDPSLAAAAIGITHHKLLQDLKTMGMFFESLIVRDLRIYAQSLEARVCHYRDNTGLEVDCIIEQPDGTWAAFEVKLAPSQVPAGVKSLQTLAERVDKKRCGPPAALGVIVGTGYGYTREDGIQVIPISMLGP</sequence>
<evidence type="ECO:0000259" key="2">
    <source>
        <dbReference type="Pfam" id="PF13635"/>
    </source>
</evidence>
<gene>
    <name evidence="3" type="ORF">FRD01_10550</name>
</gene>
<dbReference type="PANTHER" id="PTHR43566">
    <property type="entry name" value="CONSERVED PROTEIN"/>
    <property type="match status" value="1"/>
</dbReference>
<dbReference type="KEGG" id="bbae:FRD01_10550"/>
<evidence type="ECO:0000313" key="4">
    <source>
        <dbReference type="Proteomes" id="UP000321595"/>
    </source>
</evidence>
<evidence type="ECO:0000259" key="1">
    <source>
        <dbReference type="Pfam" id="PF13173"/>
    </source>
</evidence>
<dbReference type="InterPro" id="IPR025420">
    <property type="entry name" value="DUF4143"/>
</dbReference>
<dbReference type="InterPro" id="IPR041682">
    <property type="entry name" value="AAA_14"/>
</dbReference>
<keyword evidence="4" id="KW-1185">Reference proteome</keyword>
<dbReference type="RefSeq" id="WP_146959399.1">
    <property type="nucleotide sequence ID" value="NZ_CP042467.1"/>
</dbReference>
<dbReference type="AlphaFoldDB" id="A0A5B8XUD6"/>
<protein>
    <submittedName>
        <fullName evidence="3">ATP-binding protein</fullName>
    </submittedName>
</protein>
<keyword evidence="3" id="KW-0547">Nucleotide-binding</keyword>
<dbReference type="Proteomes" id="UP000321595">
    <property type="component" value="Chromosome"/>
</dbReference>
<dbReference type="EMBL" id="CP042467">
    <property type="protein sequence ID" value="QED27663.1"/>
    <property type="molecule type" value="Genomic_DNA"/>
</dbReference>
<evidence type="ECO:0000313" key="3">
    <source>
        <dbReference type="EMBL" id="QED27663.1"/>
    </source>
</evidence>
<feature type="domain" description="DUF4143" evidence="2">
    <location>
        <begin position="197"/>
        <end position="360"/>
    </location>
</feature>
<proteinExistence type="predicted"/>
<reference evidence="3 4" key="1">
    <citation type="submission" date="2019-08" db="EMBL/GenBank/DDBJ databases">
        <authorList>
            <person name="Liang Q."/>
        </authorList>
    </citation>
    <scope>NUCLEOTIDE SEQUENCE [LARGE SCALE GENOMIC DNA]</scope>
    <source>
        <strain evidence="3 4">V1718</strain>
    </source>
</reference>
<dbReference type="Pfam" id="PF13635">
    <property type="entry name" value="DUF4143"/>
    <property type="match status" value="1"/>
</dbReference>
<keyword evidence="3" id="KW-0067">ATP-binding</keyword>
<dbReference type="PANTHER" id="PTHR43566:SF2">
    <property type="entry name" value="DUF4143 DOMAIN-CONTAINING PROTEIN"/>
    <property type="match status" value="1"/>
</dbReference>
<dbReference type="Pfam" id="PF13173">
    <property type="entry name" value="AAA_14"/>
    <property type="match status" value="1"/>
</dbReference>
<feature type="domain" description="AAA" evidence="1">
    <location>
        <begin position="20"/>
        <end position="130"/>
    </location>
</feature>
<name>A0A5B8XUD6_9DELT</name>
<dbReference type="OrthoDB" id="128089at2"/>
<accession>A0A5B8XUD6</accession>
<dbReference type="GO" id="GO:0005524">
    <property type="term" value="F:ATP binding"/>
    <property type="evidence" value="ECO:0007669"/>
    <property type="project" value="UniProtKB-KW"/>
</dbReference>